<feature type="domain" description="LysR substrate-binding" evidence="2">
    <location>
        <begin position="16"/>
        <end position="103"/>
    </location>
</feature>
<evidence type="ECO:0000256" key="1">
    <source>
        <dbReference type="ARBA" id="ARBA00009437"/>
    </source>
</evidence>
<dbReference type="Pfam" id="PF03466">
    <property type="entry name" value="LysR_substrate"/>
    <property type="match status" value="1"/>
</dbReference>
<sequence length="113" mass="12323">MLLYSGVNSTGTLTFDGPQGREAVKFQTVIQSDNETMLHLAALEGMGLVFLPTWMAQPDIAEGRLEMVLPDTLKLTATLHAVYPSKKYLSAKVRTFIDFLASRTSPCSEVEGG</sequence>
<comment type="caution">
    <text evidence="3">The sequence shown here is derived from an EMBL/GenBank/DDBJ whole genome shotgun (WGS) entry which is preliminary data.</text>
</comment>
<organism evidence="3 4">
    <name type="scientific">Rhizobium aouanii</name>
    <dbReference type="NCBI Taxonomy" id="3118145"/>
    <lineage>
        <taxon>Bacteria</taxon>
        <taxon>Pseudomonadati</taxon>
        <taxon>Pseudomonadota</taxon>
        <taxon>Alphaproteobacteria</taxon>
        <taxon>Hyphomicrobiales</taxon>
        <taxon>Rhizobiaceae</taxon>
        <taxon>Rhizobium/Agrobacterium group</taxon>
        <taxon>Rhizobium</taxon>
    </lineage>
</organism>
<dbReference type="Gene3D" id="3.40.190.10">
    <property type="entry name" value="Periplasmic binding protein-like II"/>
    <property type="match status" value="2"/>
</dbReference>
<keyword evidence="4" id="KW-1185">Reference proteome</keyword>
<gene>
    <name evidence="3" type="ORF">V8Q02_11465</name>
</gene>
<dbReference type="EMBL" id="JBAMYC010000005">
    <property type="protein sequence ID" value="MEI1248644.1"/>
    <property type="molecule type" value="Genomic_DNA"/>
</dbReference>
<proteinExistence type="inferred from homology"/>
<protein>
    <submittedName>
        <fullName evidence="3">LysR substrate-binding domain-containing protein</fullName>
    </submittedName>
</protein>
<evidence type="ECO:0000313" key="4">
    <source>
        <dbReference type="Proteomes" id="UP001531129"/>
    </source>
</evidence>
<dbReference type="PANTHER" id="PTHR30537">
    <property type="entry name" value="HTH-TYPE TRANSCRIPTIONAL REGULATOR"/>
    <property type="match status" value="1"/>
</dbReference>
<dbReference type="InterPro" id="IPR058163">
    <property type="entry name" value="LysR-type_TF_proteobact-type"/>
</dbReference>
<evidence type="ECO:0000259" key="2">
    <source>
        <dbReference type="Pfam" id="PF03466"/>
    </source>
</evidence>
<name>A0ABU8CIZ8_9HYPH</name>
<dbReference type="Proteomes" id="UP001531129">
    <property type="component" value="Unassembled WGS sequence"/>
</dbReference>
<comment type="similarity">
    <text evidence="1">Belongs to the LysR transcriptional regulatory family.</text>
</comment>
<dbReference type="InterPro" id="IPR005119">
    <property type="entry name" value="LysR_subst-bd"/>
</dbReference>
<accession>A0ABU8CIZ8</accession>
<dbReference type="SUPFAM" id="SSF53850">
    <property type="entry name" value="Periplasmic binding protein-like II"/>
    <property type="match status" value="1"/>
</dbReference>
<dbReference type="PANTHER" id="PTHR30537:SF35">
    <property type="entry name" value="TRANSCRIPTIONAL REGULATORY PROTEIN"/>
    <property type="match status" value="1"/>
</dbReference>
<reference evidence="3 4" key="1">
    <citation type="submission" date="2024-01" db="EMBL/GenBank/DDBJ databases">
        <title>Draft genome sequences of three bacterial strains isolated from Acacia saligna represent a potential new species within the genus Rhizobium.</title>
        <authorList>
            <person name="Tambong J.T."/>
            <person name="Mnasri B."/>
        </authorList>
    </citation>
    <scope>NUCLEOTIDE SEQUENCE [LARGE SCALE GENOMIC DNA]</scope>
    <source>
        <strain evidence="3 4">1AS12I</strain>
    </source>
</reference>
<dbReference type="RefSeq" id="WP_335912737.1">
    <property type="nucleotide sequence ID" value="NZ_JBAMYB010000005.1"/>
</dbReference>
<evidence type="ECO:0000313" key="3">
    <source>
        <dbReference type="EMBL" id="MEI1248644.1"/>
    </source>
</evidence>